<dbReference type="InterPro" id="IPR007627">
    <property type="entry name" value="RNA_pol_sigma70_r2"/>
</dbReference>
<reference evidence="9" key="1">
    <citation type="submission" date="2023-07" db="EMBL/GenBank/DDBJ databases">
        <title>30 novel species of actinomycetes from the DSMZ collection.</title>
        <authorList>
            <person name="Nouioui I."/>
        </authorList>
    </citation>
    <scope>NUCLEOTIDE SEQUENCE [LARGE SCALE GENOMIC DNA]</scope>
    <source>
        <strain evidence="9">DSM 44918</strain>
    </source>
</reference>
<proteinExistence type="inferred from homology"/>
<dbReference type="InterPro" id="IPR039425">
    <property type="entry name" value="RNA_pol_sigma-70-like"/>
</dbReference>
<evidence type="ECO:0000259" key="6">
    <source>
        <dbReference type="Pfam" id="PF04542"/>
    </source>
</evidence>
<evidence type="ECO:0000313" key="9">
    <source>
        <dbReference type="Proteomes" id="UP001183420"/>
    </source>
</evidence>
<evidence type="ECO:0000256" key="1">
    <source>
        <dbReference type="ARBA" id="ARBA00010641"/>
    </source>
</evidence>
<dbReference type="Gene3D" id="1.10.10.10">
    <property type="entry name" value="Winged helix-like DNA-binding domain superfamily/Winged helix DNA-binding domain"/>
    <property type="match status" value="1"/>
</dbReference>
<feature type="domain" description="RNA polymerase sigma-70 region 2" evidence="6">
    <location>
        <begin position="13"/>
        <end position="74"/>
    </location>
</feature>
<dbReference type="InterPro" id="IPR013325">
    <property type="entry name" value="RNA_pol_sigma_r2"/>
</dbReference>
<dbReference type="SUPFAM" id="SSF88946">
    <property type="entry name" value="Sigma2 domain of RNA polymerase sigma factors"/>
    <property type="match status" value="1"/>
</dbReference>
<dbReference type="CDD" id="cd06171">
    <property type="entry name" value="Sigma70_r4"/>
    <property type="match status" value="1"/>
</dbReference>
<dbReference type="RefSeq" id="WP_311604932.1">
    <property type="nucleotide sequence ID" value="NZ_JAVREM010000131.1"/>
</dbReference>
<keyword evidence="9" id="KW-1185">Reference proteome</keyword>
<dbReference type="Pfam" id="PF08281">
    <property type="entry name" value="Sigma70_r4_2"/>
    <property type="match status" value="1"/>
</dbReference>
<protein>
    <submittedName>
        <fullName evidence="8">SigE family RNA polymerase sigma factor</fullName>
    </submittedName>
</protein>
<evidence type="ECO:0000256" key="4">
    <source>
        <dbReference type="ARBA" id="ARBA00023125"/>
    </source>
</evidence>
<dbReference type="Gene3D" id="1.10.1740.10">
    <property type="match status" value="1"/>
</dbReference>
<dbReference type="InterPro" id="IPR013324">
    <property type="entry name" value="RNA_pol_sigma_r3/r4-like"/>
</dbReference>
<dbReference type="PANTHER" id="PTHR43133:SF50">
    <property type="entry name" value="ECF RNA POLYMERASE SIGMA FACTOR SIGM"/>
    <property type="match status" value="1"/>
</dbReference>
<evidence type="ECO:0000256" key="3">
    <source>
        <dbReference type="ARBA" id="ARBA00023082"/>
    </source>
</evidence>
<evidence type="ECO:0000256" key="2">
    <source>
        <dbReference type="ARBA" id="ARBA00023015"/>
    </source>
</evidence>
<dbReference type="NCBIfam" id="TIGR02983">
    <property type="entry name" value="SigE-fam_strep"/>
    <property type="match status" value="1"/>
</dbReference>
<dbReference type="NCBIfam" id="TIGR02937">
    <property type="entry name" value="sigma70-ECF"/>
    <property type="match status" value="1"/>
</dbReference>
<dbReference type="InterPro" id="IPR013249">
    <property type="entry name" value="RNA_pol_sigma70_r4_t2"/>
</dbReference>
<dbReference type="EMBL" id="JAVREM010000131">
    <property type="protein sequence ID" value="MDT0323616.1"/>
    <property type="molecule type" value="Genomic_DNA"/>
</dbReference>
<dbReference type="InterPro" id="IPR036388">
    <property type="entry name" value="WH-like_DNA-bd_sf"/>
</dbReference>
<sequence>MGYDQEFEEYARARQSRLYRTAVLLCGDTHRAQDLVQNTLVRLLRYWPRAMRADNIDAYARTVLTRTFLAEQRRGLLSRRAHAVQDNPTAPGDPALRVTLLAALGELPPRARAMLILRYWEDLSVATVAGLMRCSQSTVRSTCSRSLALLRTRLDDVELRAEPYADFYASLGAESDR</sequence>
<feature type="domain" description="RNA polymerase sigma factor 70 region 4 type 2" evidence="7">
    <location>
        <begin position="99"/>
        <end position="149"/>
    </location>
</feature>
<dbReference type="PANTHER" id="PTHR43133">
    <property type="entry name" value="RNA POLYMERASE ECF-TYPE SIGMA FACTO"/>
    <property type="match status" value="1"/>
</dbReference>
<dbReference type="SUPFAM" id="SSF88659">
    <property type="entry name" value="Sigma3 and sigma4 domains of RNA polymerase sigma factors"/>
    <property type="match status" value="1"/>
</dbReference>
<dbReference type="Pfam" id="PF04542">
    <property type="entry name" value="Sigma70_r2"/>
    <property type="match status" value="1"/>
</dbReference>
<name>A0ABU2M192_9ACTN</name>
<keyword evidence="4" id="KW-0238">DNA-binding</keyword>
<evidence type="ECO:0000256" key="5">
    <source>
        <dbReference type="ARBA" id="ARBA00023163"/>
    </source>
</evidence>
<dbReference type="InterPro" id="IPR014325">
    <property type="entry name" value="RNA_pol_sigma-E_actinobac"/>
</dbReference>
<accession>A0ABU2M192</accession>
<keyword evidence="3" id="KW-0731">Sigma factor</keyword>
<comment type="similarity">
    <text evidence="1">Belongs to the sigma-70 factor family. ECF subfamily.</text>
</comment>
<dbReference type="InterPro" id="IPR014284">
    <property type="entry name" value="RNA_pol_sigma-70_dom"/>
</dbReference>
<dbReference type="Proteomes" id="UP001183420">
    <property type="component" value="Unassembled WGS sequence"/>
</dbReference>
<gene>
    <name evidence="8" type="ORF">RNC47_35470</name>
</gene>
<comment type="caution">
    <text evidence="8">The sequence shown here is derived from an EMBL/GenBank/DDBJ whole genome shotgun (WGS) entry which is preliminary data.</text>
</comment>
<evidence type="ECO:0000313" key="8">
    <source>
        <dbReference type="EMBL" id="MDT0323616.1"/>
    </source>
</evidence>
<organism evidence="8 9">
    <name type="scientific">Streptomyces millisiae</name>
    <dbReference type="NCBI Taxonomy" id="3075542"/>
    <lineage>
        <taxon>Bacteria</taxon>
        <taxon>Bacillati</taxon>
        <taxon>Actinomycetota</taxon>
        <taxon>Actinomycetes</taxon>
        <taxon>Kitasatosporales</taxon>
        <taxon>Streptomycetaceae</taxon>
        <taxon>Streptomyces</taxon>
    </lineage>
</organism>
<keyword evidence="2" id="KW-0805">Transcription regulation</keyword>
<keyword evidence="5" id="KW-0804">Transcription</keyword>
<evidence type="ECO:0000259" key="7">
    <source>
        <dbReference type="Pfam" id="PF08281"/>
    </source>
</evidence>